<dbReference type="InterPro" id="IPR029058">
    <property type="entry name" value="AB_hydrolase_fold"/>
</dbReference>
<dbReference type="InterPro" id="IPR000997">
    <property type="entry name" value="Cholinesterase"/>
</dbReference>
<dbReference type="PANTHER" id="PTHR43918">
    <property type="entry name" value="ACETYLCHOLINESTERASE"/>
    <property type="match status" value="1"/>
</dbReference>
<dbReference type="Gene3D" id="3.40.50.1820">
    <property type="entry name" value="alpha/beta hydrolase"/>
    <property type="match status" value="1"/>
</dbReference>
<dbReference type="Proteomes" id="UP001595530">
    <property type="component" value="Unassembled WGS sequence"/>
</dbReference>
<dbReference type="Pfam" id="PF00135">
    <property type="entry name" value="COesterase"/>
    <property type="match status" value="2"/>
</dbReference>
<dbReference type="PRINTS" id="PR00878">
    <property type="entry name" value="CHOLNESTRASE"/>
</dbReference>
<reference evidence="7" key="1">
    <citation type="journal article" date="2019" name="Int. J. Syst. Evol. Microbiol.">
        <title>The Global Catalogue of Microorganisms (GCM) 10K type strain sequencing project: providing services to taxonomists for standard genome sequencing and annotation.</title>
        <authorList>
            <consortium name="The Broad Institute Genomics Platform"/>
            <consortium name="The Broad Institute Genome Sequencing Center for Infectious Disease"/>
            <person name="Wu L."/>
            <person name="Ma J."/>
        </authorList>
    </citation>
    <scope>NUCLEOTIDE SEQUENCE [LARGE SCALE GENOMIC DNA]</scope>
    <source>
        <strain evidence="7">KCTC 42986</strain>
    </source>
</reference>
<evidence type="ECO:0000256" key="2">
    <source>
        <dbReference type="ARBA" id="ARBA00022801"/>
    </source>
</evidence>
<keyword evidence="7" id="KW-1185">Reference proteome</keyword>
<dbReference type="InterPro" id="IPR050654">
    <property type="entry name" value="AChE-related_enzymes"/>
</dbReference>
<feature type="domain" description="Carboxylesterase type B" evidence="5">
    <location>
        <begin position="358"/>
        <end position="477"/>
    </location>
</feature>
<dbReference type="PANTHER" id="PTHR43918:SF4">
    <property type="entry name" value="CARBOXYLIC ESTER HYDROLASE"/>
    <property type="match status" value="1"/>
</dbReference>
<proteinExistence type="inferred from homology"/>
<organism evidence="6 7">
    <name type="scientific">Undibacterium arcticum</name>
    <dbReference type="NCBI Taxonomy" id="1762892"/>
    <lineage>
        <taxon>Bacteria</taxon>
        <taxon>Pseudomonadati</taxon>
        <taxon>Pseudomonadota</taxon>
        <taxon>Betaproteobacteria</taxon>
        <taxon>Burkholderiales</taxon>
        <taxon>Oxalobacteraceae</taxon>
        <taxon>Undibacterium</taxon>
    </lineage>
</organism>
<comment type="caution">
    <text evidence="6">The sequence shown here is derived from an EMBL/GenBank/DDBJ whole genome shotgun (WGS) entry which is preliminary data.</text>
</comment>
<dbReference type="PROSITE" id="PS00122">
    <property type="entry name" value="CARBOXYLESTERASE_B_1"/>
    <property type="match status" value="1"/>
</dbReference>
<protein>
    <recommendedName>
        <fullName evidence="4">Carboxylic ester hydrolase</fullName>
        <ecNumber evidence="4">3.1.1.-</ecNumber>
    </recommendedName>
</protein>
<evidence type="ECO:0000256" key="4">
    <source>
        <dbReference type="RuleBase" id="RU361235"/>
    </source>
</evidence>
<sequence>MNNKAEVLLDTDSGKLRGQNHAGLLSFHAIPYATPPIGKLRFSPPLPPTPWGGVRDAQERGPIAPQVSSRLSLAMGDFDLPQDEDCLTLTVRTPGVDDQRRPVVVWFHGGGYISGAGALSWYDGSRLASEGDIVVVNVNYRIGALGYLYAPGISPGNLGLLDQQAALEWVQQHIASFGGDPDQVTVMGQSAGSHSIALLLTRPDFRPSLAHRAILQSAPLGLTLYDPDKAECIGEVFLKALGINPTDSQAREHACQVSTKAILDAQAAAFRHVIQQAGPGDPVALPFIPIADGAILPESQQMTAALKKAATKLDVLIGTTREEANVFFYQHPAIQALTHPPIPAHEVARLSAQRPGASAAQLLMDFAGEQLFLQPTLDWAVHAAQAGRRVHLYQFDWASPNQELAATHCLELPFVFGTRTAFADAPMMAGANMQQVDALSAMMRASWISFIRNGDPNHAGVPPWPLFEPTRRGTMRFDVISGAVGDLAGKTWHPSLTT</sequence>
<evidence type="ECO:0000259" key="5">
    <source>
        <dbReference type="Pfam" id="PF00135"/>
    </source>
</evidence>
<evidence type="ECO:0000256" key="1">
    <source>
        <dbReference type="ARBA" id="ARBA00005964"/>
    </source>
</evidence>
<gene>
    <name evidence="6" type="ORF">ACFOFO_02380</name>
</gene>
<evidence type="ECO:0000256" key="3">
    <source>
        <dbReference type="ARBA" id="ARBA00023157"/>
    </source>
</evidence>
<evidence type="ECO:0000313" key="7">
    <source>
        <dbReference type="Proteomes" id="UP001595530"/>
    </source>
</evidence>
<evidence type="ECO:0000313" key="6">
    <source>
        <dbReference type="EMBL" id="MFC3106817.1"/>
    </source>
</evidence>
<name>A0ABV7EZ12_9BURK</name>
<accession>A0ABV7EZ12</accession>
<dbReference type="EC" id="3.1.1.-" evidence="4"/>
<dbReference type="InterPro" id="IPR002018">
    <property type="entry name" value="CarbesteraseB"/>
</dbReference>
<feature type="domain" description="Carboxylesterase type B" evidence="5">
    <location>
        <begin position="9"/>
        <end position="331"/>
    </location>
</feature>
<dbReference type="SUPFAM" id="SSF53474">
    <property type="entry name" value="alpha/beta-Hydrolases"/>
    <property type="match status" value="1"/>
</dbReference>
<comment type="similarity">
    <text evidence="1 4">Belongs to the type-B carboxylesterase/lipase family.</text>
</comment>
<dbReference type="InterPro" id="IPR019826">
    <property type="entry name" value="Carboxylesterase_B_AS"/>
</dbReference>
<dbReference type="EMBL" id="JBHRTP010000006">
    <property type="protein sequence ID" value="MFC3106817.1"/>
    <property type="molecule type" value="Genomic_DNA"/>
</dbReference>
<keyword evidence="2 4" id="KW-0378">Hydrolase</keyword>
<dbReference type="RefSeq" id="WP_390322884.1">
    <property type="nucleotide sequence ID" value="NZ_JBHRTP010000006.1"/>
</dbReference>
<keyword evidence="3" id="KW-1015">Disulfide bond</keyword>